<name>A0A7D4UQ27_9SPHI</name>
<dbReference type="KEGG" id="mmab:HQ865_19290"/>
<evidence type="ECO:0000313" key="1">
    <source>
        <dbReference type="EMBL" id="QKJ31820.1"/>
    </source>
</evidence>
<gene>
    <name evidence="1" type="ORF">HQ865_19290</name>
</gene>
<dbReference type="Proteomes" id="UP000505355">
    <property type="component" value="Chromosome"/>
</dbReference>
<keyword evidence="2" id="KW-1185">Reference proteome</keyword>
<dbReference type="RefSeq" id="WP_173416478.1">
    <property type="nucleotide sequence ID" value="NZ_CP054139.1"/>
</dbReference>
<sequence>MDEPINTNPDFKGAFGDKRIEKRAVVALRKLRAWPSSITSMKVGSFIRIIVKGCVHTVASPSGRAGKGA</sequence>
<accession>A0A7D4UQ27</accession>
<protein>
    <submittedName>
        <fullName evidence="1">Uncharacterized protein</fullName>
    </submittedName>
</protein>
<dbReference type="EMBL" id="CP054139">
    <property type="protein sequence ID" value="QKJ31820.1"/>
    <property type="molecule type" value="Genomic_DNA"/>
</dbReference>
<dbReference type="AlphaFoldDB" id="A0A7D4UQ27"/>
<organism evidence="1 2">
    <name type="scientific">Mucilaginibacter mali</name>
    <dbReference type="NCBI Taxonomy" id="2740462"/>
    <lineage>
        <taxon>Bacteria</taxon>
        <taxon>Pseudomonadati</taxon>
        <taxon>Bacteroidota</taxon>
        <taxon>Sphingobacteriia</taxon>
        <taxon>Sphingobacteriales</taxon>
        <taxon>Sphingobacteriaceae</taxon>
        <taxon>Mucilaginibacter</taxon>
    </lineage>
</organism>
<proteinExistence type="predicted"/>
<evidence type="ECO:0000313" key="2">
    <source>
        <dbReference type="Proteomes" id="UP000505355"/>
    </source>
</evidence>
<reference evidence="1 2" key="1">
    <citation type="submission" date="2020-05" db="EMBL/GenBank/DDBJ databases">
        <title>Mucilaginibacter mali sp. nov.</title>
        <authorList>
            <person name="Kim H.S."/>
            <person name="Lee K.C."/>
            <person name="Suh M.K."/>
            <person name="Kim J.-S."/>
            <person name="Han K.-I."/>
            <person name="Eom M.K."/>
            <person name="Shin Y.K."/>
            <person name="Lee J.-S."/>
        </authorList>
    </citation>
    <scope>NUCLEOTIDE SEQUENCE [LARGE SCALE GENOMIC DNA]</scope>
    <source>
        <strain evidence="1 2">G2-14</strain>
    </source>
</reference>